<evidence type="ECO:0000313" key="1">
    <source>
        <dbReference type="EMBL" id="THD83547.1"/>
    </source>
</evidence>
<dbReference type="Proteomes" id="UP000309450">
    <property type="component" value="Unassembled WGS sequence"/>
</dbReference>
<keyword evidence="2" id="KW-1185">Reference proteome</keyword>
<protein>
    <recommendedName>
        <fullName evidence="3">Peptidase inhibitor I78</fullName>
    </recommendedName>
</protein>
<dbReference type="InterPro" id="IPR021719">
    <property type="entry name" value="Prot_inh_I78"/>
</dbReference>
<gene>
    <name evidence="1" type="ORF">E7811_09695</name>
</gene>
<name>A0A4S3MMR7_9RHOB</name>
<comment type="caution">
    <text evidence="1">The sequence shown here is derived from an EMBL/GenBank/DDBJ whole genome shotgun (WGS) entry which is preliminary data.</text>
</comment>
<dbReference type="Pfam" id="PF11720">
    <property type="entry name" value="Inhibitor_I78"/>
    <property type="match status" value="1"/>
</dbReference>
<proteinExistence type="predicted"/>
<dbReference type="AlphaFoldDB" id="A0A4S3MMR7"/>
<dbReference type="OrthoDB" id="8724542at2"/>
<accession>A0A4S3MMR7</accession>
<dbReference type="EMBL" id="SSND01000002">
    <property type="protein sequence ID" value="THD83547.1"/>
    <property type="molecule type" value="Genomic_DNA"/>
</dbReference>
<dbReference type="Gene3D" id="3.30.10.10">
    <property type="entry name" value="Trypsin Inhibitor V, subunit A"/>
    <property type="match status" value="1"/>
</dbReference>
<sequence length="124" mass="12928">MSIWTRADGWCASGAVEAAGQREGKETMRTKAVLAAAIGLGLAACTPAAPPDIEMPTTEIGLESCGGDKLQHWVGLPWNETMAAQAGPNLRVITPGMAVTMDYSAERLNVELDDGGIVRVLSCG</sequence>
<evidence type="ECO:0000313" key="2">
    <source>
        <dbReference type="Proteomes" id="UP000309450"/>
    </source>
</evidence>
<evidence type="ECO:0008006" key="3">
    <source>
        <dbReference type="Google" id="ProtNLM"/>
    </source>
</evidence>
<reference evidence="1 2" key="1">
    <citation type="submission" date="2019-04" db="EMBL/GenBank/DDBJ databases">
        <title>Draft genome sequence of Gemmobacter aestuarii sp. nov.</title>
        <authorList>
            <person name="Hameed A."/>
            <person name="Lin S.-Y."/>
            <person name="Shahina M."/>
            <person name="Lai W.-A."/>
            <person name="Young C.-C."/>
        </authorList>
    </citation>
    <scope>NUCLEOTIDE SEQUENCE [LARGE SCALE GENOMIC DNA]</scope>
    <source>
        <strain evidence="1 2">CC-PW-75</strain>
    </source>
</reference>
<organism evidence="1 2">
    <name type="scientific">Aliigemmobacter aestuarii</name>
    <dbReference type="NCBI Taxonomy" id="1445661"/>
    <lineage>
        <taxon>Bacteria</taxon>
        <taxon>Pseudomonadati</taxon>
        <taxon>Pseudomonadota</taxon>
        <taxon>Alphaproteobacteria</taxon>
        <taxon>Rhodobacterales</taxon>
        <taxon>Paracoccaceae</taxon>
        <taxon>Aliigemmobacter</taxon>
    </lineage>
</organism>